<accession>A0A0F5I7D2</accession>
<name>A0A0F5I7D2_BACTR</name>
<dbReference type="AlphaFoldDB" id="A0A0F5I7D2"/>
<comment type="caution">
    <text evidence="1">The sequence shown here is derived from an EMBL/GenBank/DDBJ whole genome shotgun (WGS) entry which is preliminary data.</text>
</comment>
<sequence>MKRKLFSEGCLASESSFSVSCQPQVKDWHLGDGPRNISLFE</sequence>
<dbReference type="Proteomes" id="UP000031563">
    <property type="component" value="Unassembled WGS sequence"/>
</dbReference>
<protein>
    <submittedName>
        <fullName evidence="1">Uncharacterized protein</fullName>
    </submittedName>
</protein>
<keyword evidence="2" id="KW-1185">Reference proteome</keyword>
<reference evidence="1" key="1">
    <citation type="submission" date="2015-02" db="EMBL/GenBank/DDBJ databases">
        <title>Genome Assembly of Bacillaceae bacterium MTCC 8252.</title>
        <authorList>
            <person name="Verma A."/>
            <person name="Khatri I."/>
            <person name="Mual P."/>
            <person name="Subramanian S."/>
            <person name="Krishnamurthi S."/>
        </authorList>
    </citation>
    <scope>NUCLEOTIDE SEQUENCE [LARGE SCALE GENOMIC DNA]</scope>
    <source>
        <strain evidence="1">MTCC 8252</strain>
    </source>
</reference>
<gene>
    <name evidence="1" type="ORF">QY95_00765</name>
</gene>
<evidence type="ECO:0000313" key="2">
    <source>
        <dbReference type="Proteomes" id="UP000031563"/>
    </source>
</evidence>
<evidence type="ECO:0000313" key="1">
    <source>
        <dbReference type="EMBL" id="KKB41446.1"/>
    </source>
</evidence>
<organism evidence="1 2">
    <name type="scientific">Bacillus thermotolerans</name>
    <name type="common">Quasibacillus thermotolerans</name>
    <dbReference type="NCBI Taxonomy" id="1221996"/>
    <lineage>
        <taxon>Bacteria</taxon>
        <taxon>Bacillati</taxon>
        <taxon>Bacillota</taxon>
        <taxon>Bacilli</taxon>
        <taxon>Bacillales</taxon>
        <taxon>Bacillaceae</taxon>
        <taxon>Bacillus</taxon>
    </lineage>
</organism>
<proteinExistence type="predicted"/>
<dbReference type="STRING" id="1221996.QY95_00765"/>
<dbReference type="EMBL" id="JWIR02000022">
    <property type="protein sequence ID" value="KKB41446.1"/>
    <property type="molecule type" value="Genomic_DNA"/>
</dbReference>